<organism evidence="1 2">
    <name type="scientific">Nephila pilipes</name>
    <name type="common">Giant wood spider</name>
    <name type="synonym">Nephila maculata</name>
    <dbReference type="NCBI Taxonomy" id="299642"/>
    <lineage>
        <taxon>Eukaryota</taxon>
        <taxon>Metazoa</taxon>
        <taxon>Ecdysozoa</taxon>
        <taxon>Arthropoda</taxon>
        <taxon>Chelicerata</taxon>
        <taxon>Arachnida</taxon>
        <taxon>Araneae</taxon>
        <taxon>Araneomorphae</taxon>
        <taxon>Entelegynae</taxon>
        <taxon>Araneoidea</taxon>
        <taxon>Nephilidae</taxon>
        <taxon>Nephila</taxon>
    </lineage>
</organism>
<gene>
    <name evidence="1" type="ORF">NPIL_701981</name>
</gene>
<protein>
    <submittedName>
        <fullName evidence="1">Uncharacterized protein</fullName>
    </submittedName>
</protein>
<sequence>MCFDKDSKKHSLFKLETFSENHVYLGCSNNAVVSDVAGIHLRQYKIDATGSIILTKHRITLIHSVWLTFVREFVAIDQASHDGKVFVFCPHFSLELFPMLIKTIFEEAGFSMNNEVLAFADFDDLSTEVYKPFGDVLRGTLSGNKCNQTFTNHRILKRHEISIHANSASFQSEIY</sequence>
<proteinExistence type="predicted"/>
<dbReference type="Proteomes" id="UP000887013">
    <property type="component" value="Unassembled WGS sequence"/>
</dbReference>
<evidence type="ECO:0000313" key="1">
    <source>
        <dbReference type="EMBL" id="GFU02491.1"/>
    </source>
</evidence>
<accession>A0A8X6UC37</accession>
<keyword evidence="2" id="KW-1185">Reference proteome</keyword>
<dbReference type="AlphaFoldDB" id="A0A8X6UC37"/>
<dbReference type="EMBL" id="BMAW01123261">
    <property type="protein sequence ID" value="GFU02491.1"/>
    <property type="molecule type" value="Genomic_DNA"/>
</dbReference>
<reference evidence="1" key="1">
    <citation type="submission" date="2020-08" db="EMBL/GenBank/DDBJ databases">
        <title>Multicomponent nature underlies the extraordinary mechanical properties of spider dragline silk.</title>
        <authorList>
            <person name="Kono N."/>
            <person name="Nakamura H."/>
            <person name="Mori M."/>
            <person name="Yoshida Y."/>
            <person name="Ohtoshi R."/>
            <person name="Malay A.D."/>
            <person name="Moran D.A.P."/>
            <person name="Tomita M."/>
            <person name="Numata K."/>
            <person name="Arakawa K."/>
        </authorList>
    </citation>
    <scope>NUCLEOTIDE SEQUENCE</scope>
</reference>
<name>A0A8X6UC37_NEPPI</name>
<evidence type="ECO:0000313" key="2">
    <source>
        <dbReference type="Proteomes" id="UP000887013"/>
    </source>
</evidence>
<dbReference type="OrthoDB" id="6430767at2759"/>
<comment type="caution">
    <text evidence="1">The sequence shown here is derived from an EMBL/GenBank/DDBJ whole genome shotgun (WGS) entry which is preliminary data.</text>
</comment>